<dbReference type="InterPro" id="IPR006531">
    <property type="entry name" value="Gp5/Vgr_OB"/>
</dbReference>
<dbReference type="InterPro" id="IPR013046">
    <property type="entry name" value="GpV/Gp45"/>
</dbReference>
<gene>
    <name evidence="2" type="ORF">TNCT_502881</name>
</gene>
<evidence type="ECO:0000259" key="1">
    <source>
        <dbReference type="Pfam" id="PF04717"/>
    </source>
</evidence>
<keyword evidence="3" id="KW-1185">Reference proteome</keyword>
<proteinExistence type="predicted"/>
<organism evidence="2 3">
    <name type="scientific">Trichonephila clavata</name>
    <name type="common">Joro spider</name>
    <name type="synonym">Nephila clavata</name>
    <dbReference type="NCBI Taxonomy" id="2740835"/>
    <lineage>
        <taxon>Eukaryota</taxon>
        <taxon>Metazoa</taxon>
        <taxon>Ecdysozoa</taxon>
        <taxon>Arthropoda</taxon>
        <taxon>Chelicerata</taxon>
        <taxon>Arachnida</taxon>
        <taxon>Araneae</taxon>
        <taxon>Araneomorphae</taxon>
        <taxon>Entelegynae</taxon>
        <taxon>Araneoidea</taxon>
        <taxon>Nephilidae</taxon>
        <taxon>Trichonephila</taxon>
    </lineage>
</organism>
<dbReference type="Pfam" id="PF04717">
    <property type="entry name" value="Phage_base_V"/>
    <property type="match status" value="1"/>
</dbReference>
<protein>
    <submittedName>
        <fullName evidence="2">Spike protein</fullName>
    </submittedName>
</protein>
<dbReference type="Proteomes" id="UP000887116">
    <property type="component" value="Unassembled WGS sequence"/>
</dbReference>
<dbReference type="Gene3D" id="2.40.50.230">
    <property type="entry name" value="Gp5 N-terminal domain"/>
    <property type="match status" value="1"/>
</dbReference>
<feature type="domain" description="Gp5/Type VI secretion system Vgr protein OB-fold" evidence="1">
    <location>
        <begin position="110"/>
        <end position="176"/>
    </location>
</feature>
<name>A0A8X6L5Q5_TRICU</name>
<dbReference type="NCBIfam" id="TIGR01644">
    <property type="entry name" value="phage_P2_V"/>
    <property type="match status" value="1"/>
</dbReference>
<evidence type="ECO:0000313" key="3">
    <source>
        <dbReference type="Proteomes" id="UP000887116"/>
    </source>
</evidence>
<accession>A0A8X6L5Q5</accession>
<dbReference type="Gene3D" id="2.60.200.60">
    <property type="match status" value="1"/>
</dbReference>
<reference evidence="2" key="1">
    <citation type="submission" date="2020-07" db="EMBL/GenBank/DDBJ databases">
        <title>Multicomponent nature underlies the extraordinary mechanical properties of spider dragline silk.</title>
        <authorList>
            <person name="Kono N."/>
            <person name="Nakamura H."/>
            <person name="Mori M."/>
            <person name="Yoshida Y."/>
            <person name="Ohtoshi R."/>
            <person name="Malay A.D."/>
            <person name="Moran D.A.P."/>
            <person name="Tomita M."/>
            <person name="Numata K."/>
            <person name="Arakawa K."/>
        </authorList>
    </citation>
    <scope>NUCLEOTIDE SEQUENCE</scope>
</reference>
<comment type="caution">
    <text evidence="2">The sequence shown here is derived from an EMBL/GenBank/DDBJ whole genome shotgun (WGS) entry which is preliminary data.</text>
</comment>
<dbReference type="InterPro" id="IPR037026">
    <property type="entry name" value="Vgr_OB-fold_dom_sf"/>
</dbReference>
<evidence type="ECO:0000313" key="2">
    <source>
        <dbReference type="EMBL" id="GFQ94788.1"/>
    </source>
</evidence>
<dbReference type="AlphaFoldDB" id="A0A8X6L5Q5"/>
<dbReference type="CDD" id="cd14671">
    <property type="entry name" value="PAAR_like"/>
    <property type="match status" value="1"/>
</dbReference>
<dbReference type="OrthoDB" id="6765020at2759"/>
<sequence>MGALKGIILDADGKELALKVRFEARIVVDGTVEDSSVVVRELAAEVARVVSKNTWNMKNIAPGEFLSAEVDDFKPELDAYLVWLVEWTHEVHTGQSMWSETGIKPHIIEIGLVKEVDYEKARVRVKVGEFLTNWLPWITTRAGEDRSWFAPNVDEQIVIFSPLGELSLGVVLAGIYQQKYPAPESKKEVSSVVFKDGTKLSYNKENGHLEIDVVGDYCSGIPVHICMSGSEDVFVNSRSVCRRGDILTIGETLMQGSKTVFANGHGIGRVGDSVSCGFKVISGSENVFAS</sequence>
<dbReference type="EMBL" id="BMAO01004460">
    <property type="protein sequence ID" value="GFQ94788.1"/>
    <property type="molecule type" value="Genomic_DNA"/>
</dbReference>